<organism evidence="1 2">
    <name type="scientific">Clostridium frigoris</name>
    <dbReference type="NCBI Taxonomy" id="205327"/>
    <lineage>
        <taxon>Bacteria</taxon>
        <taxon>Bacillati</taxon>
        <taxon>Bacillota</taxon>
        <taxon>Clostridia</taxon>
        <taxon>Eubacteriales</taxon>
        <taxon>Clostridiaceae</taxon>
        <taxon>Clostridium</taxon>
    </lineage>
</organism>
<dbReference type="InterPro" id="IPR007253">
    <property type="entry name" value="Cell_wall-bd_2"/>
</dbReference>
<dbReference type="RefSeq" id="WP_216150337.1">
    <property type="nucleotide sequence ID" value="NZ_JAHLDV010000037.1"/>
</dbReference>
<dbReference type="PANTHER" id="PTHR30032:SF4">
    <property type="entry name" value="AMIDASE ENHANCER"/>
    <property type="match status" value="1"/>
</dbReference>
<proteinExistence type="predicted"/>
<dbReference type="Pfam" id="PF04122">
    <property type="entry name" value="CW_binding_2"/>
    <property type="match status" value="1"/>
</dbReference>
<dbReference type="InterPro" id="IPR051922">
    <property type="entry name" value="Bact_Sporulation_Assoc"/>
</dbReference>
<evidence type="ECO:0000313" key="1">
    <source>
        <dbReference type="EMBL" id="MBU3160853.1"/>
    </source>
</evidence>
<comment type="caution">
    <text evidence="1">The sequence shown here is derived from an EMBL/GenBank/DDBJ whole genome shotgun (WGS) entry which is preliminary data.</text>
</comment>
<evidence type="ECO:0000313" key="2">
    <source>
        <dbReference type="Proteomes" id="UP000776252"/>
    </source>
</evidence>
<dbReference type="Proteomes" id="UP000776252">
    <property type="component" value="Unassembled WGS sequence"/>
</dbReference>
<accession>A0ABS6BV98</accession>
<evidence type="ECO:0008006" key="3">
    <source>
        <dbReference type="Google" id="ProtNLM"/>
    </source>
</evidence>
<dbReference type="EMBL" id="JAHLDV010000037">
    <property type="protein sequence ID" value="MBU3160853.1"/>
    <property type="molecule type" value="Genomic_DNA"/>
</dbReference>
<gene>
    <name evidence="1" type="ORF">KPL37_13995</name>
</gene>
<protein>
    <recommendedName>
        <fullName evidence="3">Cell wall binding repeat 2</fullName>
    </recommendedName>
</protein>
<name>A0ABS6BV98_9CLOT</name>
<dbReference type="PANTHER" id="PTHR30032">
    <property type="entry name" value="N-ACETYLMURAMOYL-L-ALANINE AMIDASE-RELATED"/>
    <property type="match status" value="1"/>
</dbReference>
<reference evidence="1 2" key="1">
    <citation type="submission" date="2021-06" db="EMBL/GenBank/DDBJ databases">
        <title>Clostridia strains as spoilage organisms.</title>
        <authorList>
            <person name="Wambui J."/>
            <person name="Stephan R."/>
            <person name="Stevens M.J.A."/>
        </authorList>
    </citation>
    <scope>NUCLEOTIDE SEQUENCE [LARGE SCALE GENOMIC DNA]</scope>
    <source>
        <strain evidence="1 2">DSM 14204</strain>
    </source>
</reference>
<keyword evidence="2" id="KW-1185">Reference proteome</keyword>
<sequence>MHSNFSYYTPAIDTVNTTRILGDVPLTFNNYVTKVIYPSPKVKWRPNAIILVPLTSYHYGLLASPLIHFPINAPLVFTNESYLSQETFNEIIRLSPTGENVPAKILIVGPIAPIIELQLLNAGLSVIRITGSNPIRAASEAMEFRYTMAPDSMEGNKNIMIVSADDHTESIPAAYYSAHMGVPILFTYRDKLPEITKQQLIKYNNINMLVIGGKHTISDEVFNEIQDISKSKVDRIGGSTCYDVAVNFSKYYSNESMFGWNVKTKGGWAFCFGTPNNWAYNLAACTFAHLGKHSPLLYIKPLIIPKATREYVLSVKPVETHPPKPQFMHGFILGGFHIISANMQIELEEILNV</sequence>